<dbReference type="AlphaFoldDB" id="A0A1V0N540"/>
<dbReference type="Proteomes" id="UP000192050">
    <property type="component" value="Chromosome"/>
</dbReference>
<dbReference type="SMART" id="SM00966">
    <property type="entry name" value="SpoVT_AbrB"/>
    <property type="match status" value="1"/>
</dbReference>
<name>A0A1V0N540_9ARCH</name>
<evidence type="ECO:0000313" key="3">
    <source>
        <dbReference type="Proteomes" id="UP000192050"/>
    </source>
</evidence>
<dbReference type="GO" id="GO:0003677">
    <property type="term" value="F:DNA binding"/>
    <property type="evidence" value="ECO:0007669"/>
    <property type="project" value="InterPro"/>
</dbReference>
<dbReference type="EMBL" id="CP015363">
    <property type="protein sequence ID" value="ARD85215.1"/>
    <property type="molecule type" value="Genomic_DNA"/>
</dbReference>
<dbReference type="Pfam" id="PF04014">
    <property type="entry name" value="MazE_antitoxin"/>
    <property type="match status" value="1"/>
</dbReference>
<organism evidence="2 3">
    <name type="scientific">Ferroplasma acidiphilum</name>
    <dbReference type="NCBI Taxonomy" id="74969"/>
    <lineage>
        <taxon>Archaea</taxon>
        <taxon>Methanobacteriati</taxon>
        <taxon>Thermoplasmatota</taxon>
        <taxon>Thermoplasmata</taxon>
        <taxon>Thermoplasmatales</taxon>
        <taxon>Ferroplasmaceae</taxon>
        <taxon>Ferroplasma</taxon>
    </lineage>
</organism>
<gene>
    <name evidence="2" type="ORF">FAD_1353</name>
</gene>
<proteinExistence type="predicted"/>
<dbReference type="PROSITE" id="PS51740">
    <property type="entry name" value="SPOVT_ABRB"/>
    <property type="match status" value="1"/>
</dbReference>
<dbReference type="KEGG" id="fai:FAD_1353"/>
<dbReference type="OrthoDB" id="30861at2157"/>
<dbReference type="PANTHER" id="PTHR34860:SF6">
    <property type="entry name" value="REPRESSOR-LIKE PROTEIN SSO7C3"/>
    <property type="match status" value="1"/>
</dbReference>
<dbReference type="Gene3D" id="2.10.260.10">
    <property type="match status" value="1"/>
</dbReference>
<keyword evidence="3" id="KW-1185">Reference proteome</keyword>
<dbReference type="InterPro" id="IPR037914">
    <property type="entry name" value="SpoVT-AbrB_sf"/>
</dbReference>
<dbReference type="SUPFAM" id="SSF89447">
    <property type="entry name" value="AbrB/MazE/MraZ-like"/>
    <property type="match status" value="1"/>
</dbReference>
<dbReference type="NCBIfam" id="TIGR01439">
    <property type="entry name" value="lp_hng_hel_AbrB"/>
    <property type="match status" value="1"/>
</dbReference>
<dbReference type="RefSeq" id="WP_081142842.1">
    <property type="nucleotide sequence ID" value="NZ_CP015363.1"/>
</dbReference>
<protein>
    <submittedName>
        <fullName evidence="2">VapB-type antitoxin</fullName>
    </submittedName>
</protein>
<accession>A0A1V0N540</accession>
<dbReference type="InterPro" id="IPR052975">
    <property type="entry name" value="Repressor-like_regulatory"/>
</dbReference>
<evidence type="ECO:0000313" key="2">
    <source>
        <dbReference type="EMBL" id="ARD85215.1"/>
    </source>
</evidence>
<sequence>MFEEEMTIGPKGQVVIPVALRKTLKITPGSKVIFKIDGDKIILEKLKMDSVNIFRNIAKKGKSVNEIKYNEYEDEIIKRNKL</sequence>
<dbReference type="GeneID" id="31676845"/>
<evidence type="ECO:0000259" key="1">
    <source>
        <dbReference type="PROSITE" id="PS51740"/>
    </source>
</evidence>
<dbReference type="InterPro" id="IPR007159">
    <property type="entry name" value="SpoVT-AbrB_dom"/>
</dbReference>
<feature type="domain" description="SpoVT-AbrB" evidence="1">
    <location>
        <begin position="3"/>
        <end position="48"/>
    </location>
</feature>
<dbReference type="PANTHER" id="PTHR34860">
    <property type="entry name" value="REPRESSOR-LIKE PROTEIN SSO7C3"/>
    <property type="match status" value="1"/>
</dbReference>
<reference evidence="2 3" key="1">
    <citation type="submission" date="2011-10" db="EMBL/GenBank/DDBJ databases">
        <title>Metabolic and evolutionary patterns in the extreme acidophile Ferroplasma acidiphilum.</title>
        <authorList>
            <person name="Golyshina O.V."/>
            <person name="Kozyavkin S.A."/>
            <person name="Tatusov R.L."/>
            <person name="Slesarev A.I."/>
            <person name="Golyshin P.N."/>
        </authorList>
    </citation>
    <scope>NUCLEOTIDE SEQUENCE [LARGE SCALE GENOMIC DNA]</scope>
    <source>
        <strain evidence="3">Y</strain>
    </source>
</reference>